<evidence type="ECO:0000256" key="2">
    <source>
        <dbReference type="SAM" id="MobiDB-lite"/>
    </source>
</evidence>
<reference evidence="5" key="1">
    <citation type="submission" date="2017-03" db="EMBL/GenBank/DDBJ databases">
        <title>Phytopthora megakarya and P. palmivora, two closely related causual agents of cacao black pod achieved similar genome size and gene model numbers by different mechanisms.</title>
        <authorList>
            <person name="Ali S."/>
            <person name="Shao J."/>
            <person name="Larry D.J."/>
            <person name="Kronmiller B."/>
            <person name="Shen D."/>
            <person name="Strem M.D."/>
            <person name="Melnick R.L."/>
            <person name="Guiltinan M.J."/>
            <person name="Tyler B.M."/>
            <person name="Meinhardt L.W."/>
            <person name="Bailey B.A."/>
        </authorList>
    </citation>
    <scope>NUCLEOTIDE SEQUENCE [LARGE SCALE GENOMIC DNA]</scope>
    <source>
        <strain evidence="5">zdho120</strain>
    </source>
</reference>
<dbReference type="Gene3D" id="4.10.60.10">
    <property type="entry name" value="Zinc finger, CCHC-type"/>
    <property type="match status" value="1"/>
</dbReference>
<gene>
    <name evidence="4" type="ORF">PHMEG_00011682</name>
</gene>
<dbReference type="SMART" id="SM00343">
    <property type="entry name" value="ZnF_C2HC"/>
    <property type="match status" value="1"/>
</dbReference>
<keyword evidence="1" id="KW-0862">Zinc</keyword>
<keyword evidence="5" id="KW-1185">Reference proteome</keyword>
<dbReference type="GO" id="GO:0003676">
    <property type="term" value="F:nucleic acid binding"/>
    <property type="evidence" value="ECO:0007669"/>
    <property type="project" value="InterPro"/>
</dbReference>
<proteinExistence type="predicted"/>
<evidence type="ECO:0000313" key="5">
    <source>
        <dbReference type="Proteomes" id="UP000198211"/>
    </source>
</evidence>
<dbReference type="Pfam" id="PF03732">
    <property type="entry name" value="Retrotrans_gag"/>
    <property type="match status" value="1"/>
</dbReference>
<keyword evidence="1" id="KW-0863">Zinc-finger</keyword>
<dbReference type="InterPro" id="IPR036875">
    <property type="entry name" value="Znf_CCHC_sf"/>
</dbReference>
<protein>
    <recommendedName>
        <fullName evidence="3">CCHC-type domain-containing protein</fullName>
    </recommendedName>
</protein>
<dbReference type="Pfam" id="PF00098">
    <property type="entry name" value="zf-CCHC"/>
    <property type="match status" value="1"/>
</dbReference>
<evidence type="ECO:0000259" key="3">
    <source>
        <dbReference type="PROSITE" id="PS50158"/>
    </source>
</evidence>
<accession>A0A225WB47</accession>
<evidence type="ECO:0000256" key="1">
    <source>
        <dbReference type="PROSITE-ProRule" id="PRU00047"/>
    </source>
</evidence>
<name>A0A225WB47_9STRA</name>
<dbReference type="Proteomes" id="UP000198211">
    <property type="component" value="Unassembled WGS sequence"/>
</dbReference>
<feature type="region of interest" description="Disordered" evidence="2">
    <location>
        <begin position="344"/>
        <end position="366"/>
    </location>
</feature>
<dbReference type="InterPro" id="IPR005162">
    <property type="entry name" value="Retrotrans_gag_dom"/>
</dbReference>
<dbReference type="InterPro" id="IPR001878">
    <property type="entry name" value="Znf_CCHC"/>
</dbReference>
<dbReference type="PROSITE" id="PS50158">
    <property type="entry name" value="ZF_CCHC"/>
    <property type="match status" value="1"/>
</dbReference>
<feature type="domain" description="CCHC-type" evidence="3">
    <location>
        <begin position="799"/>
        <end position="813"/>
    </location>
</feature>
<sequence length="840" mass="94108">MGEAMGHDHMLLLTERLRSFVSRNNSADREGLSARVKLVLLYMNKWLGEALATSKSTIQPGGVLQQRRRGHRLKVTGLGTTDRDQQRKRDIYGRREKSVPDDIRALIPTNRRGEEPCLRYLGGVMCSGGTRDRCRNPKRNHEWLSSDIPRRLRDGLKILTPVAEPRKSSAPAMAIQPRNSPAPAVAIQPRTPYAPETAIQPRKLPTPKLITSPRALNASRYTAMRRCPQACSCTAHDVISSARATRVAENAVLHATVVEKLRQLSLNKAMEWVGLQLPTSPYPVSRPSTSGTEFLLNTPLQRTLSEFVRRTQMSLPALVELVRRQTETDFRPNKRMVPEMIAQRRSRGVHKDVSPQSCPPDNHGSTTERVNILRKNVCKEQDAGRWLVLDLDIFSMWPEVFISSFGIVDKAGGDPLTTGRTIHDLSFPEGASINYFTDQDAIPKANYRHCDAVAAEIIWCNQEYPDAEIKIMAGDVTSAFRNVSIHSHSVHRFAGRIEIENTLVMNWHVRSDGRVLLENMKLSVECPNTAATHVVRTDCPHLADPEWEALRRLSTVIGEAVVATMLRTLSPTQQHGVNTVSPGVTPRKEYLKLHVSNYEGKEDEALLRWHVGLDTAIMARRIVDPLSKVAFAMSCLGGRARSWVYGRRLADPTCFRTYESFKKELKLAFEPSKNEHRARAEFVDLQQMYMRTPNVHGTWSQNVVTKPIDETTKAVTFLKGLKDGPVKTYLFREYPSTLEAAITLAMQEEFSLRQAKLYLNVPLPPEPAVEVADEVEGPEPMDLSGATAAGQQGTRANVRCFRCGNIGHYARKCTTPVHSIQGRHGDTGYSHGRTNNATDQ</sequence>
<dbReference type="EMBL" id="NBNE01001262">
    <property type="protein sequence ID" value="OWZ14782.1"/>
    <property type="molecule type" value="Genomic_DNA"/>
</dbReference>
<feature type="region of interest" description="Disordered" evidence="2">
    <location>
        <begin position="818"/>
        <end position="840"/>
    </location>
</feature>
<comment type="caution">
    <text evidence="4">The sequence shown here is derived from an EMBL/GenBank/DDBJ whole genome shotgun (WGS) entry which is preliminary data.</text>
</comment>
<organism evidence="4 5">
    <name type="scientific">Phytophthora megakarya</name>
    <dbReference type="NCBI Taxonomy" id="4795"/>
    <lineage>
        <taxon>Eukaryota</taxon>
        <taxon>Sar</taxon>
        <taxon>Stramenopiles</taxon>
        <taxon>Oomycota</taxon>
        <taxon>Peronosporomycetes</taxon>
        <taxon>Peronosporales</taxon>
        <taxon>Peronosporaceae</taxon>
        <taxon>Phytophthora</taxon>
    </lineage>
</organism>
<keyword evidence="1" id="KW-0479">Metal-binding</keyword>
<evidence type="ECO:0000313" key="4">
    <source>
        <dbReference type="EMBL" id="OWZ14782.1"/>
    </source>
</evidence>
<dbReference type="AlphaFoldDB" id="A0A225WB47"/>
<dbReference type="GO" id="GO:0008270">
    <property type="term" value="F:zinc ion binding"/>
    <property type="evidence" value="ECO:0007669"/>
    <property type="project" value="UniProtKB-KW"/>
</dbReference>
<dbReference type="SUPFAM" id="SSF57756">
    <property type="entry name" value="Retrovirus zinc finger-like domains"/>
    <property type="match status" value="1"/>
</dbReference>